<keyword evidence="2" id="KW-0694">RNA-binding</keyword>
<dbReference type="AlphaFoldDB" id="K1SL26"/>
<dbReference type="SUPFAM" id="SSF50249">
    <property type="entry name" value="Nucleic acid-binding proteins"/>
    <property type="match status" value="1"/>
</dbReference>
<protein>
    <submittedName>
        <fullName evidence="4">Phenylalanyl-tRNA synthetase subunit beta</fullName>
    </submittedName>
</protein>
<dbReference type="EMBL" id="AJWZ01005885">
    <property type="protein sequence ID" value="EKC61332.1"/>
    <property type="molecule type" value="Genomic_DNA"/>
</dbReference>
<keyword evidence="4" id="KW-0436">Ligase</keyword>
<dbReference type="GO" id="GO:0000049">
    <property type="term" value="F:tRNA binding"/>
    <property type="evidence" value="ECO:0007669"/>
    <property type="project" value="UniProtKB-KW"/>
</dbReference>
<dbReference type="PROSITE" id="PS50886">
    <property type="entry name" value="TRBD"/>
    <property type="match status" value="1"/>
</dbReference>
<comment type="caution">
    <text evidence="4">The sequence shown here is derived from an EMBL/GenBank/DDBJ whole genome shotgun (WGS) entry which is preliminary data.</text>
</comment>
<evidence type="ECO:0000256" key="2">
    <source>
        <dbReference type="ARBA" id="ARBA00022884"/>
    </source>
</evidence>
<gene>
    <name evidence="4" type="ORF">OBE_08532</name>
</gene>
<dbReference type="InterPro" id="IPR002547">
    <property type="entry name" value="tRNA-bd_dom"/>
</dbReference>
<proteinExistence type="predicted"/>
<dbReference type="GO" id="GO:0004812">
    <property type="term" value="F:aminoacyl-tRNA ligase activity"/>
    <property type="evidence" value="ECO:0007669"/>
    <property type="project" value="UniProtKB-KW"/>
</dbReference>
<dbReference type="InterPro" id="IPR012340">
    <property type="entry name" value="NA-bd_OB-fold"/>
</dbReference>
<name>K1SL26_9ZZZZ</name>
<evidence type="ECO:0000256" key="1">
    <source>
        <dbReference type="ARBA" id="ARBA00022555"/>
    </source>
</evidence>
<feature type="domain" description="TRNA-binding" evidence="3">
    <location>
        <begin position="42"/>
        <end position="74"/>
    </location>
</feature>
<accession>K1SL26</accession>
<evidence type="ECO:0000313" key="4">
    <source>
        <dbReference type="EMBL" id="EKC61332.1"/>
    </source>
</evidence>
<evidence type="ECO:0000259" key="3">
    <source>
        <dbReference type="PROSITE" id="PS50886"/>
    </source>
</evidence>
<feature type="non-terminal residue" evidence="4">
    <location>
        <position position="74"/>
    </location>
</feature>
<keyword evidence="1" id="KW-0820">tRNA-binding</keyword>
<keyword evidence="4" id="KW-0030">Aminoacyl-tRNA synthetase</keyword>
<dbReference type="Gene3D" id="2.40.50.140">
    <property type="entry name" value="Nucleic acid-binding proteins"/>
    <property type="match status" value="1"/>
</dbReference>
<organism evidence="4">
    <name type="scientific">human gut metagenome</name>
    <dbReference type="NCBI Taxonomy" id="408170"/>
    <lineage>
        <taxon>unclassified sequences</taxon>
        <taxon>metagenomes</taxon>
        <taxon>organismal metagenomes</taxon>
    </lineage>
</organism>
<sequence>MILSTNFLKDYLDIDFDTTDKIHELAENMTKVGNEYDSAKKLIDATNLTIGEVLECEMHPDSDHLHVCKVNVGD</sequence>
<reference evidence="4" key="1">
    <citation type="journal article" date="2013" name="Environ. Microbiol.">
        <title>Microbiota from the distal guts of lean and obese adolescents exhibit partial functional redundancy besides clear differences in community structure.</title>
        <authorList>
            <person name="Ferrer M."/>
            <person name="Ruiz A."/>
            <person name="Lanza F."/>
            <person name="Haange S.B."/>
            <person name="Oberbach A."/>
            <person name="Till H."/>
            <person name="Bargiela R."/>
            <person name="Campoy C."/>
            <person name="Segura M.T."/>
            <person name="Richter M."/>
            <person name="von Bergen M."/>
            <person name="Seifert J."/>
            <person name="Suarez A."/>
        </authorList>
    </citation>
    <scope>NUCLEOTIDE SEQUENCE</scope>
</reference>